<dbReference type="AlphaFoldDB" id="A0A098MA51"/>
<accession>A0A098MA51</accession>
<gene>
    <name evidence="1" type="ORF">PWYN_28325</name>
</gene>
<keyword evidence="2" id="KW-1185">Reference proteome</keyword>
<proteinExistence type="predicted"/>
<dbReference type="STRING" id="268407.PWYN_28325"/>
<dbReference type="EMBL" id="JQCR01000003">
    <property type="protein sequence ID" value="KGE18412.1"/>
    <property type="molecule type" value="Genomic_DNA"/>
</dbReference>
<sequence length="96" mass="11174">MKEFYLAQFEEEAWNKFVNAYQIIDYMKIDENLKEEISKLGLPNDIQIVLLCKLGGYTVEWINKNVPVLENEKPIDYLRTTDGTSALKAAIMRMPD</sequence>
<dbReference type="Proteomes" id="UP000029734">
    <property type="component" value="Unassembled WGS sequence"/>
</dbReference>
<dbReference type="eggNOG" id="ENOG5030691">
    <property type="taxonomic scope" value="Bacteria"/>
</dbReference>
<evidence type="ECO:0000313" key="2">
    <source>
        <dbReference type="Proteomes" id="UP000029734"/>
    </source>
</evidence>
<dbReference type="RefSeq" id="WP_036658574.1">
    <property type="nucleotide sequence ID" value="NZ_JQCR01000003.1"/>
</dbReference>
<evidence type="ECO:0000313" key="1">
    <source>
        <dbReference type="EMBL" id="KGE18412.1"/>
    </source>
</evidence>
<reference evidence="1 2" key="2">
    <citation type="submission" date="2014-10" db="EMBL/GenBank/DDBJ databases">
        <title>Comparative genomics of the Paenibacillus odorifer group.</title>
        <authorList>
            <person name="Tsai Y.-C."/>
            <person name="Martin N."/>
            <person name="Korlach J."/>
            <person name="Wiedmann M."/>
        </authorList>
    </citation>
    <scope>NUCLEOTIDE SEQUENCE [LARGE SCALE GENOMIC DNA]</scope>
    <source>
        <strain evidence="1 2">DSM 18334</strain>
    </source>
</reference>
<protein>
    <recommendedName>
        <fullName evidence="3">Antitoxin Xre/MbcA/ParS-like toxin-binding domain-containing protein</fullName>
    </recommendedName>
</protein>
<dbReference type="OrthoDB" id="2637976at2"/>
<reference evidence="1 2" key="1">
    <citation type="submission" date="2014-08" db="EMBL/GenBank/DDBJ databases">
        <authorList>
            <person name="den Bakker H.C."/>
        </authorList>
    </citation>
    <scope>NUCLEOTIDE SEQUENCE [LARGE SCALE GENOMIC DNA]</scope>
    <source>
        <strain evidence="1 2">DSM 18334</strain>
    </source>
</reference>
<comment type="caution">
    <text evidence="1">The sequence shown here is derived from an EMBL/GenBank/DDBJ whole genome shotgun (WGS) entry which is preliminary data.</text>
</comment>
<evidence type="ECO:0008006" key="3">
    <source>
        <dbReference type="Google" id="ProtNLM"/>
    </source>
</evidence>
<name>A0A098MA51_9BACL</name>
<organism evidence="1 2">
    <name type="scientific">Paenibacillus wynnii</name>
    <dbReference type="NCBI Taxonomy" id="268407"/>
    <lineage>
        <taxon>Bacteria</taxon>
        <taxon>Bacillati</taxon>
        <taxon>Bacillota</taxon>
        <taxon>Bacilli</taxon>
        <taxon>Bacillales</taxon>
        <taxon>Paenibacillaceae</taxon>
        <taxon>Paenibacillus</taxon>
    </lineage>
</organism>